<comment type="caution">
    <text evidence="15">The sequence shown here is derived from an EMBL/GenBank/DDBJ whole genome shotgun (WGS) entry which is preliminary data.</text>
</comment>
<dbReference type="GO" id="GO:0005737">
    <property type="term" value="C:cytoplasm"/>
    <property type="evidence" value="ECO:0007669"/>
    <property type="project" value="TreeGrafter"/>
</dbReference>
<evidence type="ECO:0000256" key="2">
    <source>
        <dbReference type="ARBA" id="ARBA00022515"/>
    </source>
</evidence>
<dbReference type="Gene3D" id="1.10.860.10">
    <property type="entry name" value="DNAb Helicase, Chain A"/>
    <property type="match status" value="1"/>
</dbReference>
<dbReference type="FunFam" id="3.90.580.10:FF:000001">
    <property type="entry name" value="DNA primase"/>
    <property type="match status" value="1"/>
</dbReference>
<comment type="subunit">
    <text evidence="12">Monomer. Interacts with DnaB.</text>
</comment>
<comment type="catalytic activity">
    <reaction evidence="12">
        <text>ssDNA + n NTP = ssDNA/pppN(pN)n-1 hybrid + (n-1) diphosphate.</text>
        <dbReference type="EC" id="2.7.7.101"/>
    </reaction>
</comment>
<dbReference type="Pfam" id="PF13155">
    <property type="entry name" value="Toprim_2"/>
    <property type="match status" value="1"/>
</dbReference>
<sequence length="622" mass="69771">MAGLIPQNFIDDLLSRVDIVDVIDKRVKLRKTGKNYSACCPFHQEKTPSFSVEPEKQFYYCFGCGAAGNALGFVMNFDHKEFPDAVETLAADCGLSVPREERSAAGQQRSSENNELLSSLEQANVYFQQQLRQHPARNKAVAYLKSRGLTGEVAKRFAIGLAPPGWDNLLKHLDEYKIKRPIQEKAGLIIARDPERQQERQDTHYDRFRDRIMFPIRDSRGRVIAFGGRVLGDDKPKYLNSPETPVYHKSRELYGLYEARKAARKPERFVIVEGYMDVVALAQHGINFAVATLGTASNTSHLEKLFRLAPEVIFCFDGDNAGRTAAWRALQASLPAMEDGRQIRFLFLPEGEDPDTLVRKEGADGFLARLNRSGSLSNYFFEHMQQDIDATTMDGKARLFSQCIPLIKLLPRGLFQQLMLDQLAQITGSQRDTIDRLLQQTPAAAPAPQEQAPARDAPPDWDEPPHAVPTTTAGPGQRRQPQAPADPAPRGKRVNKPAGLIAIELLLQQPTLATTVEGDLTALRHLQDPDVDLLLELLEFSQSDPDITTYALLGHCYGTPPGKRLTQLLKNERITPAAGQAEEFSFVLRQLRQEADKQHQRRQLLERLKPRLRSVKNEDPGD</sequence>
<feature type="compositionally biased region" description="Low complexity" evidence="13">
    <location>
        <begin position="443"/>
        <end position="455"/>
    </location>
</feature>
<evidence type="ECO:0000259" key="14">
    <source>
        <dbReference type="PROSITE" id="PS50880"/>
    </source>
</evidence>
<dbReference type="FunFam" id="3.90.980.10:FF:000001">
    <property type="entry name" value="DNA primase"/>
    <property type="match status" value="1"/>
</dbReference>
<dbReference type="GO" id="GO:0003899">
    <property type="term" value="F:DNA-directed RNA polymerase activity"/>
    <property type="evidence" value="ECO:0007669"/>
    <property type="project" value="UniProtKB-UniRule"/>
</dbReference>
<dbReference type="Gene3D" id="3.90.580.10">
    <property type="entry name" value="Zinc finger, CHC2-type domain"/>
    <property type="match status" value="1"/>
</dbReference>
<organism evidence="15 16">
    <name type="scientific">Pseudohongiella acticola</name>
    <dbReference type="NCBI Taxonomy" id="1524254"/>
    <lineage>
        <taxon>Bacteria</taxon>
        <taxon>Pseudomonadati</taxon>
        <taxon>Pseudomonadota</taxon>
        <taxon>Gammaproteobacteria</taxon>
        <taxon>Pseudomonadales</taxon>
        <taxon>Pseudohongiellaceae</taxon>
        <taxon>Pseudohongiella</taxon>
    </lineage>
</organism>
<dbReference type="SMART" id="SM00493">
    <property type="entry name" value="TOPRIM"/>
    <property type="match status" value="1"/>
</dbReference>
<evidence type="ECO:0000313" key="16">
    <source>
        <dbReference type="Proteomes" id="UP000175669"/>
    </source>
</evidence>
<feature type="domain" description="Toprim" evidence="14">
    <location>
        <begin position="267"/>
        <end position="349"/>
    </location>
</feature>
<comment type="domain">
    <text evidence="12">Contains an N-terminal zinc-binding domain, a central core domain that contains the primase activity, and a C-terminal DnaB-binding domain.</text>
</comment>
<dbReference type="SMART" id="SM00400">
    <property type="entry name" value="ZnF_CHCC"/>
    <property type="match status" value="1"/>
</dbReference>
<dbReference type="RefSeq" id="WP_070117805.1">
    <property type="nucleotide sequence ID" value="NZ_MASR01000001.1"/>
</dbReference>
<dbReference type="InterPro" id="IPR030846">
    <property type="entry name" value="DnaG_bac"/>
</dbReference>
<dbReference type="Pfam" id="PF01807">
    <property type="entry name" value="Zn_ribbon_DnaG"/>
    <property type="match status" value="1"/>
</dbReference>
<evidence type="ECO:0000256" key="1">
    <source>
        <dbReference type="ARBA" id="ARBA00022478"/>
    </source>
</evidence>
<dbReference type="EMBL" id="MASR01000001">
    <property type="protein sequence ID" value="OFE13588.1"/>
    <property type="molecule type" value="Genomic_DNA"/>
</dbReference>
<evidence type="ECO:0000313" key="15">
    <source>
        <dbReference type="EMBL" id="OFE13588.1"/>
    </source>
</evidence>
<keyword evidence="3 12" id="KW-0808">Transferase</keyword>
<dbReference type="OrthoDB" id="9803773at2"/>
<dbReference type="InterPro" id="IPR013173">
    <property type="entry name" value="DNA_primase_DnaG_DnaB-bd_dom"/>
</dbReference>
<dbReference type="InterPro" id="IPR050219">
    <property type="entry name" value="DnaG_primase"/>
</dbReference>
<dbReference type="InterPro" id="IPR006171">
    <property type="entry name" value="TOPRIM_dom"/>
</dbReference>
<feature type="zinc finger region" description="CHC2-type" evidence="12">
    <location>
        <begin position="40"/>
        <end position="64"/>
    </location>
</feature>
<keyword evidence="10 12" id="KW-0238">DNA-binding</keyword>
<dbReference type="InterPro" id="IPR019475">
    <property type="entry name" value="DNA_primase_DnaB-bd"/>
</dbReference>
<keyword evidence="2 12" id="KW-0639">Primosome</keyword>
<dbReference type="Pfam" id="PF08275">
    <property type="entry name" value="DNAG_N"/>
    <property type="match status" value="1"/>
</dbReference>
<evidence type="ECO:0000256" key="7">
    <source>
        <dbReference type="ARBA" id="ARBA00022771"/>
    </source>
</evidence>
<dbReference type="CDD" id="cd03364">
    <property type="entry name" value="TOPRIM_DnaG_primases"/>
    <property type="match status" value="1"/>
</dbReference>
<feature type="region of interest" description="Disordered" evidence="13">
    <location>
        <begin position="443"/>
        <end position="494"/>
    </location>
</feature>
<keyword evidence="11 12" id="KW-0804">Transcription</keyword>
<evidence type="ECO:0000256" key="6">
    <source>
        <dbReference type="ARBA" id="ARBA00022723"/>
    </source>
</evidence>
<feature type="compositionally biased region" description="Low complexity" evidence="13">
    <location>
        <begin position="473"/>
        <end position="485"/>
    </location>
</feature>
<keyword evidence="9" id="KW-0460">Magnesium</keyword>
<dbReference type="GO" id="GO:0003677">
    <property type="term" value="F:DNA binding"/>
    <property type="evidence" value="ECO:0007669"/>
    <property type="project" value="UniProtKB-KW"/>
</dbReference>
<dbReference type="InterPro" id="IPR013264">
    <property type="entry name" value="DNAG_N"/>
</dbReference>
<keyword evidence="6 12" id="KW-0479">Metal-binding</keyword>
<protein>
    <recommendedName>
        <fullName evidence="12">DNA primase</fullName>
        <ecNumber evidence="12">2.7.7.101</ecNumber>
    </recommendedName>
</protein>
<evidence type="ECO:0000256" key="3">
    <source>
        <dbReference type="ARBA" id="ARBA00022679"/>
    </source>
</evidence>
<dbReference type="InterPro" id="IPR006295">
    <property type="entry name" value="DNA_primase_DnaG"/>
</dbReference>
<dbReference type="PANTHER" id="PTHR30313:SF2">
    <property type="entry name" value="DNA PRIMASE"/>
    <property type="match status" value="1"/>
</dbReference>
<evidence type="ECO:0000256" key="11">
    <source>
        <dbReference type="ARBA" id="ARBA00023163"/>
    </source>
</evidence>
<keyword evidence="5 12" id="KW-0235">DNA replication</keyword>
<keyword evidence="16" id="KW-1185">Reference proteome</keyword>
<keyword evidence="7 12" id="KW-0863">Zinc-finger</keyword>
<name>A0A1E8CMD0_9GAMM</name>
<comment type="function">
    <text evidence="12">RNA polymerase that catalyzes the synthesis of short RNA molecules used as primers for DNA polymerase during DNA replication.</text>
</comment>
<comment type="similarity">
    <text evidence="12">Belongs to the DnaG primase family.</text>
</comment>
<evidence type="ECO:0000256" key="4">
    <source>
        <dbReference type="ARBA" id="ARBA00022695"/>
    </source>
</evidence>
<dbReference type="InterPro" id="IPR037068">
    <property type="entry name" value="DNA_primase_core_N_sf"/>
</dbReference>
<keyword evidence="8 12" id="KW-0862">Zinc</keyword>
<dbReference type="Gene3D" id="3.90.980.10">
    <property type="entry name" value="DNA primase, catalytic core, N-terminal domain"/>
    <property type="match status" value="1"/>
</dbReference>
<dbReference type="GO" id="GO:0000428">
    <property type="term" value="C:DNA-directed RNA polymerase complex"/>
    <property type="evidence" value="ECO:0007669"/>
    <property type="project" value="UniProtKB-KW"/>
</dbReference>
<dbReference type="AlphaFoldDB" id="A0A1E8CMD0"/>
<dbReference type="STRING" id="1524254.PHACT_10955"/>
<keyword evidence="1 12" id="KW-0240">DNA-directed RNA polymerase</keyword>
<dbReference type="FunFam" id="3.40.1360.10:FF:000002">
    <property type="entry name" value="DNA primase"/>
    <property type="match status" value="1"/>
</dbReference>
<proteinExistence type="inferred from homology"/>
<keyword evidence="4 12" id="KW-0548">Nucleotidyltransferase</keyword>
<comment type="cofactor">
    <cofactor evidence="12">
        <name>Zn(2+)</name>
        <dbReference type="ChEBI" id="CHEBI:29105"/>
    </cofactor>
    <text evidence="12">Binds 1 zinc ion per monomer.</text>
</comment>
<dbReference type="SUPFAM" id="SSF56731">
    <property type="entry name" value="DNA primase core"/>
    <property type="match status" value="1"/>
</dbReference>
<dbReference type="Pfam" id="PF08278">
    <property type="entry name" value="DnaG_DnaB_bind"/>
    <property type="match status" value="1"/>
</dbReference>
<dbReference type="PROSITE" id="PS50880">
    <property type="entry name" value="TOPRIM"/>
    <property type="match status" value="1"/>
</dbReference>
<evidence type="ECO:0000256" key="8">
    <source>
        <dbReference type="ARBA" id="ARBA00022833"/>
    </source>
</evidence>
<gene>
    <name evidence="12" type="primary">dnaG</name>
    <name evidence="15" type="ORF">PHACT_10955</name>
</gene>
<accession>A0A1E8CMD0</accession>
<dbReference type="PANTHER" id="PTHR30313">
    <property type="entry name" value="DNA PRIMASE"/>
    <property type="match status" value="1"/>
</dbReference>
<dbReference type="SUPFAM" id="SSF57783">
    <property type="entry name" value="Zinc beta-ribbon"/>
    <property type="match status" value="1"/>
</dbReference>
<evidence type="ECO:0000256" key="13">
    <source>
        <dbReference type="SAM" id="MobiDB-lite"/>
    </source>
</evidence>
<dbReference type="InterPro" id="IPR034151">
    <property type="entry name" value="TOPRIM_DnaG_bac"/>
</dbReference>
<evidence type="ECO:0000256" key="12">
    <source>
        <dbReference type="HAMAP-Rule" id="MF_00974"/>
    </source>
</evidence>
<dbReference type="Proteomes" id="UP000175669">
    <property type="component" value="Unassembled WGS sequence"/>
</dbReference>
<dbReference type="InterPro" id="IPR002694">
    <property type="entry name" value="Znf_CHC2"/>
</dbReference>
<dbReference type="SMART" id="SM00766">
    <property type="entry name" value="DnaG_DnaB_bind"/>
    <property type="match status" value="1"/>
</dbReference>
<evidence type="ECO:0000256" key="9">
    <source>
        <dbReference type="ARBA" id="ARBA00022842"/>
    </source>
</evidence>
<dbReference type="SUPFAM" id="SSF117023">
    <property type="entry name" value="DNA primase DnaG, C-terminal domain"/>
    <property type="match status" value="1"/>
</dbReference>
<dbReference type="GO" id="GO:0008270">
    <property type="term" value="F:zinc ion binding"/>
    <property type="evidence" value="ECO:0007669"/>
    <property type="project" value="UniProtKB-UniRule"/>
</dbReference>
<dbReference type="NCBIfam" id="TIGR01391">
    <property type="entry name" value="dnaG"/>
    <property type="match status" value="1"/>
</dbReference>
<dbReference type="Gene3D" id="1.20.50.20">
    <property type="entry name" value="DnaG, RNA polymerase domain, helical bundle"/>
    <property type="match status" value="1"/>
</dbReference>
<reference evidence="16" key="1">
    <citation type="submission" date="2016-07" db="EMBL/GenBank/DDBJ databases">
        <authorList>
            <person name="Florea S."/>
            <person name="Webb J.S."/>
            <person name="Jaromczyk J."/>
            <person name="Schardl C.L."/>
        </authorList>
    </citation>
    <scope>NUCLEOTIDE SEQUENCE [LARGE SCALE GENOMIC DNA]</scope>
    <source>
        <strain evidence="16">KCTC 42131</strain>
    </source>
</reference>
<dbReference type="Gene3D" id="3.40.1360.10">
    <property type="match status" value="1"/>
</dbReference>
<dbReference type="Pfam" id="PF10410">
    <property type="entry name" value="DnaB_bind"/>
    <property type="match status" value="1"/>
</dbReference>
<dbReference type="InterPro" id="IPR036977">
    <property type="entry name" value="DNA_primase_Znf_CHC2"/>
</dbReference>
<dbReference type="GO" id="GO:1990077">
    <property type="term" value="C:primosome complex"/>
    <property type="evidence" value="ECO:0007669"/>
    <property type="project" value="UniProtKB-KW"/>
</dbReference>
<evidence type="ECO:0000256" key="10">
    <source>
        <dbReference type="ARBA" id="ARBA00023125"/>
    </source>
</evidence>
<dbReference type="InterPro" id="IPR016136">
    <property type="entry name" value="DNA_helicase_N/primase_C"/>
</dbReference>
<dbReference type="GO" id="GO:0006269">
    <property type="term" value="P:DNA replication, synthesis of primer"/>
    <property type="evidence" value="ECO:0007669"/>
    <property type="project" value="UniProtKB-UniRule"/>
</dbReference>
<evidence type="ECO:0000256" key="5">
    <source>
        <dbReference type="ARBA" id="ARBA00022705"/>
    </source>
</evidence>
<dbReference type="EC" id="2.7.7.101" evidence="12"/>
<dbReference type="HAMAP" id="MF_00974">
    <property type="entry name" value="DNA_primase_DnaG"/>
    <property type="match status" value="1"/>
</dbReference>